<evidence type="ECO:0000313" key="1">
    <source>
        <dbReference type="EMBL" id="CDZ32180.1"/>
    </source>
</evidence>
<dbReference type="OrthoDB" id="8080957at2"/>
<gene>
    <name evidence="1" type="ORF">NGAL_HAMBI1145_09510</name>
</gene>
<proteinExistence type="predicted"/>
<dbReference type="Proteomes" id="UP000046176">
    <property type="component" value="Unassembled WGS sequence"/>
</dbReference>
<dbReference type="AlphaFoldDB" id="A0A0T7FAW9"/>
<organism evidence="1 2">
    <name type="scientific">Neorhizobium galegae bv. officinalis</name>
    <dbReference type="NCBI Taxonomy" id="323656"/>
    <lineage>
        <taxon>Bacteria</taxon>
        <taxon>Pseudomonadati</taxon>
        <taxon>Pseudomonadota</taxon>
        <taxon>Alphaproteobacteria</taxon>
        <taxon>Hyphomicrobiales</taxon>
        <taxon>Rhizobiaceae</taxon>
        <taxon>Rhizobium/Agrobacterium group</taxon>
        <taxon>Neorhizobium</taxon>
    </lineage>
</organism>
<sequence>MSAVNLLVQGVRPVRAGRDYFWQKLLEASRDGGSATVKELLGVCDPGHDGALRSFLARMYDAGHVERLDDRPPYRFRISKPQRDCPLISSEGKPSQRGRAQQQMWNVMRRARLGFTVEQLVIDASTDDVIVGYETARAYIRLLVRAGVVKISRDAQNTKDKVFVLTGSGNTGSKALRRMRAAFMYDPNTCTVLGEVVAEEECP</sequence>
<reference evidence="1 2" key="1">
    <citation type="submission" date="2014-08" db="EMBL/GenBank/DDBJ databases">
        <authorList>
            <person name="Chen Y.-H."/>
        </authorList>
    </citation>
    <scope>NUCLEOTIDE SEQUENCE [LARGE SCALE GENOMIC DNA]</scope>
</reference>
<evidence type="ECO:0000313" key="2">
    <source>
        <dbReference type="Proteomes" id="UP000046176"/>
    </source>
</evidence>
<accession>A0A0T7FAW9</accession>
<protein>
    <submittedName>
        <fullName evidence="1">Uncharacterized protein</fullName>
    </submittedName>
</protein>
<name>A0A0T7FAW9_NEOGA</name>
<dbReference type="RefSeq" id="WP_046665200.1">
    <property type="nucleotide sequence ID" value="NZ_CCRH01000002.1"/>
</dbReference>
<dbReference type="EMBL" id="CCRH01000002">
    <property type="protein sequence ID" value="CDZ32180.1"/>
    <property type="molecule type" value="Genomic_DNA"/>
</dbReference>